<protein>
    <recommendedName>
        <fullName evidence="3">LamG-like jellyroll fold domain-containing protein</fullName>
    </recommendedName>
</protein>
<reference evidence="4 5" key="1">
    <citation type="submission" date="2018-06" db="EMBL/GenBank/DDBJ databases">
        <title>Comparative genomics of Brasilonema spp. strains.</title>
        <authorList>
            <person name="Alvarenga D.O."/>
            <person name="Fiore M.F."/>
            <person name="Varani A.M."/>
        </authorList>
    </citation>
    <scope>NUCLEOTIDE SEQUENCE [LARGE SCALE GENOMIC DNA]</scope>
    <source>
        <strain evidence="4 5">UFV-OR1</strain>
    </source>
</reference>
<dbReference type="Pfam" id="PF13385">
    <property type="entry name" value="Laminin_G_3"/>
    <property type="match status" value="2"/>
</dbReference>
<dbReference type="Proteomes" id="UP000762253">
    <property type="component" value="Unassembled WGS sequence"/>
</dbReference>
<dbReference type="SUPFAM" id="SSF49899">
    <property type="entry name" value="Concanavalin A-like lectins/glucanases"/>
    <property type="match status" value="2"/>
</dbReference>
<accession>A0ABX1LYW4</accession>
<dbReference type="Gene3D" id="2.60.120.200">
    <property type="match status" value="2"/>
</dbReference>
<dbReference type="InterPro" id="IPR013320">
    <property type="entry name" value="ConA-like_dom_sf"/>
</dbReference>
<dbReference type="PANTHER" id="PTHR46130:SF3">
    <property type="entry name" value="CHROMOSOME UNDETERMINED SCAFFOLD_33, WHOLE GENOME SHOTGUN SEQUENCE"/>
    <property type="match status" value="1"/>
</dbReference>
<comment type="caution">
    <text evidence="4">The sequence shown here is derived from an EMBL/GenBank/DDBJ whole genome shotgun (WGS) entry which is preliminary data.</text>
</comment>
<dbReference type="InterPro" id="IPR043543">
    <property type="entry name" value="PAPPA/PAPPA2"/>
</dbReference>
<dbReference type="InterPro" id="IPR006558">
    <property type="entry name" value="LamG-like"/>
</dbReference>
<keyword evidence="2" id="KW-1015">Disulfide bond</keyword>
<name>A0ABX1LYW4_9CYAN</name>
<feature type="domain" description="LamG-like jellyroll fold" evidence="3">
    <location>
        <begin position="44"/>
        <end position="186"/>
    </location>
</feature>
<evidence type="ECO:0000313" key="4">
    <source>
        <dbReference type="EMBL" id="NMF61397.1"/>
    </source>
</evidence>
<dbReference type="SMART" id="SM00560">
    <property type="entry name" value="LamGL"/>
    <property type="match status" value="2"/>
</dbReference>
<keyword evidence="5" id="KW-1185">Reference proteome</keyword>
<keyword evidence="1" id="KW-0732">Signal</keyword>
<evidence type="ECO:0000256" key="2">
    <source>
        <dbReference type="ARBA" id="ARBA00023157"/>
    </source>
</evidence>
<dbReference type="RefSeq" id="WP_169262984.1">
    <property type="nucleotide sequence ID" value="NZ_QMEC01000002.1"/>
</dbReference>
<feature type="domain" description="LamG-like jellyroll fold" evidence="3">
    <location>
        <begin position="313"/>
        <end position="455"/>
    </location>
</feature>
<proteinExistence type="predicted"/>
<dbReference type="PANTHER" id="PTHR46130">
    <property type="entry name" value="LAMGL DOMAIN-CONTAINING PROTEIN"/>
    <property type="match status" value="1"/>
</dbReference>
<evidence type="ECO:0000256" key="1">
    <source>
        <dbReference type="ARBA" id="ARBA00022729"/>
    </source>
</evidence>
<dbReference type="EMBL" id="QMEC01000002">
    <property type="protein sequence ID" value="NMF61397.1"/>
    <property type="molecule type" value="Genomic_DNA"/>
</dbReference>
<evidence type="ECO:0000313" key="5">
    <source>
        <dbReference type="Proteomes" id="UP000762253"/>
    </source>
</evidence>
<organism evidence="4 5">
    <name type="scientific">Brasilonema octagenarum UFV-OR1</name>
    <dbReference type="NCBI Taxonomy" id="417115"/>
    <lineage>
        <taxon>Bacteria</taxon>
        <taxon>Bacillati</taxon>
        <taxon>Cyanobacteriota</taxon>
        <taxon>Cyanophyceae</taxon>
        <taxon>Nostocales</taxon>
        <taxon>Scytonemataceae</taxon>
        <taxon>Brasilonema</taxon>
        <taxon>Octagenarum group</taxon>
    </lineage>
</organism>
<sequence length="511" mass="56199">MKLQETVAGQPKDVDLGYPTSATPYFNGSSDQIDIPYATDINPTSFTVEMWVLFQRSRGYRAILTSVSGSATLGRRGYVFCVNAAQQWQFWLGSGQIGIPWVILTGSKAQRGIWTHLTGTYDSVSKTMAFYINGLAVGQYTGIPFQPNNRHPLHVGAGATEAGASSCFFYGSITKVRIWAEALSPVEIQTLAIEGVLGDQTVEQTVEPTSPIPTPVAQTKQPEVTITSPIPTPVAQTKQPEVPIASPIPTPLAQVKQPEVPAKPLATTPPESSEIKPLSKELEKSLQPVLMFDGQDDYVEIPYSPTLDFPQTQDFAIEVWLKPDLMEETKSKKTFDINVLEKWVGTPFPYAIRYSSKNGRVYASRYDDHKKNPAVSCLQPINDQQFHHVAFVKQSSQLYLYVDGVEVATTNDTTIGTTQNNSPLYLSRGAVGGGRHLFKGQMVEFRIWNRTRSQAEIQADMSRHLVGDEPGLVGYWALNEGSGDTVSDKTKNANHGKITGATWKQVEVPIS</sequence>
<evidence type="ECO:0000259" key="3">
    <source>
        <dbReference type="SMART" id="SM00560"/>
    </source>
</evidence>
<gene>
    <name evidence="4" type="ORF">DP115_00760</name>
</gene>